<dbReference type="PRINTS" id="PR00735">
    <property type="entry name" value="GLHYDRLASE8"/>
</dbReference>
<protein>
    <recommendedName>
        <fullName evidence="3">cellulase</fullName>
        <ecNumber evidence="3">3.2.1.4</ecNumber>
    </recommendedName>
</protein>
<sequence length="356" mass="37885">MTSLALASGSPLAAAAQPGTLSAAVIPGNHPLQQAWTAWKTLCVTPEGRIIDGPQDAVSHSEGQGYGAALATLFGDVETFERIYAWTEANLAVRSDALLAWRWRSTEMPHVNDRNNASDGDLFYAWALVSMGRLMGRNDLIVRATDIARDLARTCIVTHPDGSGALLFLPAEVGFDFDGGYVLNPSYIMPRAMREVAHVTGISDLDAAGQTGVMMIEALAQSGLVPDWVAITANGLSTPPPRFSFDAGYEAIRVPLFAVWSGNPQSQAVARYLAAVQANSDVAGSITVFDRASGRPKEVSNDPGYQAVSGLVYCAATTGFGAPIPQFSTNQPYYPATLQLMSLVAQAEMYPKCVPL</sequence>
<evidence type="ECO:0000256" key="4">
    <source>
        <dbReference type="ARBA" id="ARBA00022801"/>
    </source>
</evidence>
<comment type="catalytic activity">
    <reaction evidence="1">
        <text>Endohydrolysis of (1-&gt;4)-beta-D-glucosidic linkages in cellulose, lichenin and cereal beta-D-glucans.</text>
        <dbReference type="EC" id="3.2.1.4"/>
    </reaction>
</comment>
<dbReference type="InterPro" id="IPR002037">
    <property type="entry name" value="Glyco_hydro_8"/>
</dbReference>
<comment type="similarity">
    <text evidence="2">Belongs to the glycosyl hydrolase 8 (cellulase D) family.</text>
</comment>
<dbReference type="Gene3D" id="1.50.10.10">
    <property type="match status" value="1"/>
</dbReference>
<evidence type="ECO:0000256" key="5">
    <source>
        <dbReference type="ARBA" id="ARBA00023001"/>
    </source>
</evidence>
<keyword evidence="9" id="KW-1185">Reference proteome</keyword>
<keyword evidence="6" id="KW-0326">Glycosidase</keyword>
<dbReference type="GO" id="GO:0008810">
    <property type="term" value="F:cellulase activity"/>
    <property type="evidence" value="ECO:0007669"/>
    <property type="project" value="UniProtKB-EC"/>
</dbReference>
<proteinExistence type="inferred from homology"/>
<dbReference type="InterPro" id="IPR008928">
    <property type="entry name" value="6-hairpin_glycosidase_sf"/>
</dbReference>
<keyword evidence="7" id="KW-0624">Polysaccharide degradation</keyword>
<dbReference type="Pfam" id="PF01270">
    <property type="entry name" value="Glyco_hydro_8"/>
    <property type="match status" value="1"/>
</dbReference>
<dbReference type="SUPFAM" id="SSF48208">
    <property type="entry name" value="Six-hairpin glycosidases"/>
    <property type="match status" value="1"/>
</dbReference>
<keyword evidence="4 8" id="KW-0378">Hydrolase</keyword>
<evidence type="ECO:0000256" key="7">
    <source>
        <dbReference type="ARBA" id="ARBA00023326"/>
    </source>
</evidence>
<evidence type="ECO:0000256" key="3">
    <source>
        <dbReference type="ARBA" id="ARBA00012601"/>
    </source>
</evidence>
<reference evidence="8 9" key="1">
    <citation type="submission" date="2019-11" db="EMBL/GenBank/DDBJ databases">
        <title>Pseudooceanicola pacifica sp. nov., isolated from deep-sea sediment of the Pacific Ocean.</title>
        <authorList>
            <person name="Lyu L."/>
        </authorList>
    </citation>
    <scope>NUCLEOTIDE SEQUENCE [LARGE SCALE GENOMIC DNA]</scope>
    <source>
        <strain evidence="8 9">216_PA32_1</strain>
    </source>
</reference>
<keyword evidence="5" id="KW-0136">Cellulose degradation</keyword>
<organism evidence="8 9">
    <name type="scientific">Pseudooceanicola pacificus</name>
    <dbReference type="NCBI Taxonomy" id="2676438"/>
    <lineage>
        <taxon>Bacteria</taxon>
        <taxon>Pseudomonadati</taxon>
        <taxon>Pseudomonadota</taxon>
        <taxon>Alphaproteobacteria</taxon>
        <taxon>Rhodobacterales</taxon>
        <taxon>Paracoccaceae</taxon>
        <taxon>Pseudooceanicola</taxon>
    </lineage>
</organism>
<gene>
    <name evidence="8" type="ORF">GLS40_00135</name>
</gene>
<keyword evidence="7" id="KW-0119">Carbohydrate metabolism</keyword>
<name>A0A844W9X0_9RHOB</name>
<evidence type="ECO:0000256" key="6">
    <source>
        <dbReference type="ARBA" id="ARBA00023295"/>
    </source>
</evidence>
<dbReference type="AlphaFoldDB" id="A0A844W9X0"/>
<dbReference type="Proteomes" id="UP000443843">
    <property type="component" value="Unassembled WGS sequence"/>
</dbReference>
<evidence type="ECO:0000313" key="8">
    <source>
        <dbReference type="EMBL" id="MWB76422.1"/>
    </source>
</evidence>
<dbReference type="EC" id="3.2.1.4" evidence="3"/>
<accession>A0A844W9X0</accession>
<dbReference type="GO" id="GO:0030245">
    <property type="term" value="P:cellulose catabolic process"/>
    <property type="evidence" value="ECO:0007669"/>
    <property type="project" value="UniProtKB-KW"/>
</dbReference>
<evidence type="ECO:0000256" key="1">
    <source>
        <dbReference type="ARBA" id="ARBA00000966"/>
    </source>
</evidence>
<evidence type="ECO:0000313" key="9">
    <source>
        <dbReference type="Proteomes" id="UP000443843"/>
    </source>
</evidence>
<dbReference type="EMBL" id="WNXQ01000001">
    <property type="protein sequence ID" value="MWB76422.1"/>
    <property type="molecule type" value="Genomic_DNA"/>
</dbReference>
<dbReference type="InterPro" id="IPR012341">
    <property type="entry name" value="6hp_glycosidase-like_sf"/>
</dbReference>
<comment type="caution">
    <text evidence="8">The sequence shown here is derived from an EMBL/GenBank/DDBJ whole genome shotgun (WGS) entry which is preliminary data.</text>
</comment>
<evidence type="ECO:0000256" key="2">
    <source>
        <dbReference type="ARBA" id="ARBA00009209"/>
    </source>
</evidence>